<evidence type="ECO:0000313" key="1">
    <source>
        <dbReference type="EMBL" id="MFC4402894.1"/>
    </source>
</evidence>
<keyword evidence="2" id="KW-1185">Reference proteome</keyword>
<dbReference type="Proteomes" id="UP001595882">
    <property type="component" value="Unassembled WGS sequence"/>
</dbReference>
<accession>A0ABV8WXX3</accession>
<reference evidence="2" key="1">
    <citation type="journal article" date="2019" name="Int. J. Syst. Evol. Microbiol.">
        <title>The Global Catalogue of Microorganisms (GCM) 10K type strain sequencing project: providing services to taxonomists for standard genome sequencing and annotation.</title>
        <authorList>
            <consortium name="The Broad Institute Genomics Platform"/>
            <consortium name="The Broad Institute Genome Sequencing Center for Infectious Disease"/>
            <person name="Wu L."/>
            <person name="Ma J."/>
        </authorList>
    </citation>
    <scope>NUCLEOTIDE SEQUENCE [LARGE SCALE GENOMIC DNA]</scope>
    <source>
        <strain evidence="2">CCUG 37865</strain>
    </source>
</reference>
<evidence type="ECO:0008006" key="3">
    <source>
        <dbReference type="Google" id="ProtNLM"/>
    </source>
</evidence>
<organism evidence="1 2">
    <name type="scientific">Gracilibacillus xinjiangensis</name>
    <dbReference type="NCBI Taxonomy" id="1193282"/>
    <lineage>
        <taxon>Bacteria</taxon>
        <taxon>Bacillati</taxon>
        <taxon>Bacillota</taxon>
        <taxon>Bacilli</taxon>
        <taxon>Bacillales</taxon>
        <taxon>Bacillaceae</taxon>
        <taxon>Gracilibacillus</taxon>
    </lineage>
</organism>
<comment type="caution">
    <text evidence="1">The sequence shown here is derived from an EMBL/GenBank/DDBJ whole genome shotgun (WGS) entry which is preliminary data.</text>
</comment>
<sequence>MSAEQKADLVLKVRLSTNASRVESRFGIKSAIKYKCQQRRK</sequence>
<proteinExistence type="predicted"/>
<gene>
    <name evidence="1" type="ORF">ACFOY7_07380</name>
</gene>
<evidence type="ECO:0000313" key="2">
    <source>
        <dbReference type="Proteomes" id="UP001595882"/>
    </source>
</evidence>
<dbReference type="RefSeq" id="WP_390250915.1">
    <property type="nucleotide sequence ID" value="NZ_JBHSDT010000004.1"/>
</dbReference>
<protein>
    <recommendedName>
        <fullName evidence="3">Transposase</fullName>
    </recommendedName>
</protein>
<dbReference type="EMBL" id="JBHSDT010000004">
    <property type="protein sequence ID" value="MFC4402894.1"/>
    <property type="molecule type" value="Genomic_DNA"/>
</dbReference>
<name>A0ABV8WXX3_9BACI</name>